<keyword evidence="1" id="KW-0732">Signal</keyword>
<evidence type="ECO:0000313" key="2">
    <source>
        <dbReference type="EMBL" id="MBK6265360.1"/>
    </source>
</evidence>
<evidence type="ECO:0000256" key="1">
    <source>
        <dbReference type="SAM" id="SignalP"/>
    </source>
</evidence>
<keyword evidence="3" id="KW-1185">Reference proteome</keyword>
<gene>
    <name evidence="2" type="ORF">JKA74_09945</name>
</gene>
<dbReference type="PROSITE" id="PS51257">
    <property type="entry name" value="PROKAR_LIPOPROTEIN"/>
    <property type="match status" value="1"/>
</dbReference>
<proteinExistence type="predicted"/>
<protein>
    <recommendedName>
        <fullName evidence="4">Lipoprotein SmpA/OmlA domain-containing protein</fullName>
    </recommendedName>
</protein>
<comment type="caution">
    <text evidence="2">The sequence shown here is derived from an EMBL/GenBank/DDBJ whole genome shotgun (WGS) entry which is preliminary data.</text>
</comment>
<dbReference type="EMBL" id="JAEQBW010000003">
    <property type="protein sequence ID" value="MBK6265360.1"/>
    <property type="molecule type" value="Genomic_DNA"/>
</dbReference>
<feature type="signal peptide" evidence="1">
    <location>
        <begin position="1"/>
        <end position="18"/>
    </location>
</feature>
<accession>A0A935C883</accession>
<dbReference type="AlphaFoldDB" id="A0A935C883"/>
<sequence>MKNSIILLSVLLTALGCASTKKLSTPLDFNSETGLNNIMRGTTEETILRTLGEPEFIDREWEQTENLKYYNYYSKGVQISVKDKKALCVFLFYKSKKFKKYSGSNNIFPLVRTIEGVKSTFGEPDYFSQSTNKEYGEFPRQEETYISYEQPGISFTFWNGELGDIRFTKNQEDSL</sequence>
<dbReference type="Proteomes" id="UP000611723">
    <property type="component" value="Unassembled WGS sequence"/>
</dbReference>
<feature type="chain" id="PRO_5037163082" description="Lipoprotein SmpA/OmlA domain-containing protein" evidence="1">
    <location>
        <begin position="19"/>
        <end position="175"/>
    </location>
</feature>
<evidence type="ECO:0000313" key="3">
    <source>
        <dbReference type="Proteomes" id="UP000611723"/>
    </source>
</evidence>
<evidence type="ECO:0008006" key="4">
    <source>
        <dbReference type="Google" id="ProtNLM"/>
    </source>
</evidence>
<dbReference type="RefSeq" id="WP_201431025.1">
    <property type="nucleotide sequence ID" value="NZ_JAEQBW010000003.1"/>
</dbReference>
<name>A0A935C883_9BACT</name>
<reference evidence="2" key="1">
    <citation type="submission" date="2021-01" db="EMBL/GenBank/DDBJ databases">
        <title>Marivirga aurantiaca sp. nov., isolated from intertidal surface sediments.</title>
        <authorList>
            <person name="Zhang M."/>
        </authorList>
    </citation>
    <scope>NUCLEOTIDE SEQUENCE</scope>
    <source>
        <strain evidence="2">S37H4</strain>
    </source>
</reference>
<organism evidence="2 3">
    <name type="scientific">Marivirga aurantiaca</name>
    <dbReference type="NCBI Taxonomy" id="2802615"/>
    <lineage>
        <taxon>Bacteria</taxon>
        <taxon>Pseudomonadati</taxon>
        <taxon>Bacteroidota</taxon>
        <taxon>Cytophagia</taxon>
        <taxon>Cytophagales</taxon>
        <taxon>Marivirgaceae</taxon>
        <taxon>Marivirga</taxon>
    </lineage>
</organism>